<name>A0ABW0VZ77_9BACL</name>
<dbReference type="PANTHER" id="PTHR11878:SF65">
    <property type="entry name" value="NA_CA-EXCHANGE PROTEIN, ISOFORM G"/>
    <property type="match status" value="1"/>
</dbReference>
<evidence type="ECO:0000259" key="5">
    <source>
        <dbReference type="SMART" id="SM00237"/>
    </source>
</evidence>
<sequence length="489" mass="53059">MEDVVVMQKLKMRIFCLLACLLAVTLLIPGFQLEAHAAGQSEISFETNFVSVKESAGTVKLKVFRTNGAGTAKVVYFANGGGLWLTFAPGETSKTISFPLKDDTVAQGNRLLKVYFVTSYIEGAVFGPNTSVNVEVLDDDGGPIGPGKIQFGSPNIKVQENAGAASLIVQRRGGTTGEVTVNYKTHADYYQGAKDGVDYEGVSGTLVFADGESLKTIKVPIIDNDNYDHNRTFYLSLTNPAGGANLGEIRDQYVQITNDDPITNGIRFAPGDVQVNENQGYAAIDVLRDQPSGAATVSYATSKYNHRGTVRFEEGETKKTIQIPIIDDGIPEANEILIVSLSIVSGEKYAYLSSPSTVRIEIVDNDTAHFEFKSKTNYAMEETGMAYITVIRSGTSKGRVSVGYTTAPVSAKDGSNPSNGIDFIQMKGTLTFDVGETVKNIQIPLVDDSIREYNEKFRIHFTPNAWIDNITVGTFTEVVILDQDHLTNS</sequence>
<keyword evidence="7" id="KW-1185">Reference proteome</keyword>
<feature type="domain" description="Calx-beta" evidence="5">
    <location>
        <begin position="358"/>
        <end position="462"/>
    </location>
</feature>
<keyword evidence="1" id="KW-0732">Signal</keyword>
<dbReference type="EMBL" id="JBHSOW010000044">
    <property type="protein sequence ID" value="MFC5650064.1"/>
    <property type="molecule type" value="Genomic_DNA"/>
</dbReference>
<evidence type="ECO:0000256" key="1">
    <source>
        <dbReference type="ARBA" id="ARBA00022729"/>
    </source>
</evidence>
<comment type="caution">
    <text evidence="6">The sequence shown here is derived from an EMBL/GenBank/DDBJ whole genome shotgun (WGS) entry which is preliminary data.</text>
</comment>
<proteinExistence type="predicted"/>
<protein>
    <submittedName>
        <fullName evidence="6">Calx-beta domain-containing protein</fullName>
    </submittedName>
</protein>
<dbReference type="SMART" id="SM00237">
    <property type="entry name" value="Calx_beta"/>
    <property type="match status" value="3"/>
</dbReference>
<accession>A0ABW0VZ77</accession>
<dbReference type="Gene3D" id="2.60.40.2030">
    <property type="match status" value="4"/>
</dbReference>
<dbReference type="RefSeq" id="WP_379188617.1">
    <property type="nucleotide sequence ID" value="NZ_JBHSOW010000044.1"/>
</dbReference>
<keyword evidence="2" id="KW-0677">Repeat</keyword>
<gene>
    <name evidence="6" type="ORF">ACFPYJ_13220</name>
</gene>
<evidence type="ECO:0000313" key="7">
    <source>
        <dbReference type="Proteomes" id="UP001596047"/>
    </source>
</evidence>
<dbReference type="PANTHER" id="PTHR11878">
    <property type="entry name" value="SODIUM/CALCIUM EXCHANGER"/>
    <property type="match status" value="1"/>
</dbReference>
<dbReference type="Pfam" id="PF03160">
    <property type="entry name" value="Calx-beta"/>
    <property type="match status" value="3"/>
</dbReference>
<dbReference type="Proteomes" id="UP001596047">
    <property type="component" value="Unassembled WGS sequence"/>
</dbReference>
<dbReference type="InterPro" id="IPR003644">
    <property type="entry name" value="Calx_beta"/>
</dbReference>
<dbReference type="SUPFAM" id="SSF141072">
    <property type="entry name" value="CalX-like"/>
    <property type="match status" value="4"/>
</dbReference>
<organism evidence="6 7">
    <name type="scientific">Paenibacillus solisilvae</name>
    <dbReference type="NCBI Taxonomy" id="2486751"/>
    <lineage>
        <taxon>Bacteria</taxon>
        <taxon>Bacillati</taxon>
        <taxon>Bacillota</taxon>
        <taxon>Bacilli</taxon>
        <taxon>Bacillales</taxon>
        <taxon>Paenibacillaceae</taxon>
        <taxon>Paenibacillus</taxon>
    </lineage>
</organism>
<keyword evidence="4" id="KW-0406">Ion transport</keyword>
<evidence type="ECO:0000256" key="2">
    <source>
        <dbReference type="ARBA" id="ARBA00022737"/>
    </source>
</evidence>
<keyword evidence="4" id="KW-0813">Transport</keyword>
<evidence type="ECO:0000256" key="4">
    <source>
        <dbReference type="ARBA" id="ARBA00023065"/>
    </source>
</evidence>
<keyword evidence="3" id="KW-0106">Calcium</keyword>
<feature type="domain" description="Calx-beta" evidence="5">
    <location>
        <begin position="254"/>
        <end position="342"/>
    </location>
</feature>
<feature type="domain" description="Calx-beta" evidence="5">
    <location>
        <begin position="132"/>
        <end position="238"/>
    </location>
</feature>
<dbReference type="InterPro" id="IPR051171">
    <property type="entry name" value="CaCA"/>
</dbReference>
<reference evidence="7" key="1">
    <citation type="journal article" date="2019" name="Int. J. Syst. Evol. Microbiol.">
        <title>The Global Catalogue of Microorganisms (GCM) 10K type strain sequencing project: providing services to taxonomists for standard genome sequencing and annotation.</title>
        <authorList>
            <consortium name="The Broad Institute Genomics Platform"/>
            <consortium name="The Broad Institute Genome Sequencing Center for Infectious Disease"/>
            <person name="Wu L."/>
            <person name="Ma J."/>
        </authorList>
    </citation>
    <scope>NUCLEOTIDE SEQUENCE [LARGE SCALE GENOMIC DNA]</scope>
    <source>
        <strain evidence="7">CGMCC 1.3240</strain>
    </source>
</reference>
<dbReference type="InterPro" id="IPR038081">
    <property type="entry name" value="CalX-like_sf"/>
</dbReference>
<evidence type="ECO:0000313" key="6">
    <source>
        <dbReference type="EMBL" id="MFC5650064.1"/>
    </source>
</evidence>
<evidence type="ECO:0000256" key="3">
    <source>
        <dbReference type="ARBA" id="ARBA00022837"/>
    </source>
</evidence>